<keyword evidence="2" id="KW-0378">Hydrolase</keyword>
<proteinExistence type="predicted"/>
<dbReference type="PANTHER" id="PTHR12131:SF1">
    <property type="entry name" value="ATP-DEPENDENT RNA HELICASE SUPV3L1, MITOCHONDRIAL-RELATED"/>
    <property type="match status" value="1"/>
</dbReference>
<feature type="domain" description="Helicase C-terminal" evidence="6">
    <location>
        <begin position="1"/>
        <end position="168"/>
    </location>
</feature>
<organism evidence="7 8">
    <name type="scientific">Caenorhabditis angaria</name>
    <dbReference type="NCBI Taxonomy" id="860376"/>
    <lineage>
        <taxon>Eukaryota</taxon>
        <taxon>Metazoa</taxon>
        <taxon>Ecdysozoa</taxon>
        <taxon>Nematoda</taxon>
        <taxon>Chromadorea</taxon>
        <taxon>Rhabditida</taxon>
        <taxon>Rhabditina</taxon>
        <taxon>Rhabditomorpha</taxon>
        <taxon>Rhabditoidea</taxon>
        <taxon>Rhabditidae</taxon>
        <taxon>Peloderinae</taxon>
        <taxon>Caenorhabditis</taxon>
    </lineage>
</organism>
<dbReference type="FunFam" id="1.10.3380.30:FF:000001">
    <property type="entry name" value="Ski2 ATP-dependent RNA helicase"/>
    <property type="match status" value="1"/>
</dbReference>
<dbReference type="PANTHER" id="PTHR12131">
    <property type="entry name" value="ATP-DEPENDENT RNA AND DNA HELICASE"/>
    <property type="match status" value="1"/>
</dbReference>
<dbReference type="SUPFAM" id="SSF52540">
    <property type="entry name" value="P-loop containing nucleoside triphosphate hydrolases"/>
    <property type="match status" value="1"/>
</dbReference>
<dbReference type="InterPro" id="IPR027417">
    <property type="entry name" value="P-loop_NTPase"/>
</dbReference>
<dbReference type="EMBL" id="CANHGI010000001">
    <property type="protein sequence ID" value="CAI5439776.1"/>
    <property type="molecule type" value="Genomic_DNA"/>
</dbReference>
<evidence type="ECO:0000313" key="7">
    <source>
        <dbReference type="EMBL" id="CAI5439776.1"/>
    </source>
</evidence>
<evidence type="ECO:0000256" key="5">
    <source>
        <dbReference type="ARBA" id="ARBA00047984"/>
    </source>
</evidence>
<dbReference type="OrthoDB" id="64767at2759"/>
<gene>
    <name evidence="7" type="ORF">CAMP_LOCUS2413</name>
</gene>
<dbReference type="Proteomes" id="UP001152747">
    <property type="component" value="Unassembled WGS sequence"/>
</dbReference>
<dbReference type="InterPro" id="IPR001650">
    <property type="entry name" value="Helicase_C-like"/>
</dbReference>
<dbReference type="GO" id="GO:0005524">
    <property type="term" value="F:ATP binding"/>
    <property type="evidence" value="ECO:0007669"/>
    <property type="project" value="UniProtKB-KW"/>
</dbReference>
<protein>
    <recommendedName>
        <fullName evidence="6">Helicase C-terminal domain-containing protein</fullName>
    </recommendedName>
</protein>
<dbReference type="AlphaFoldDB" id="A0A9P1MUY4"/>
<evidence type="ECO:0000256" key="3">
    <source>
        <dbReference type="ARBA" id="ARBA00022806"/>
    </source>
</evidence>
<dbReference type="InterPro" id="IPR050699">
    <property type="entry name" value="RNA-DNA_Helicase"/>
</dbReference>
<dbReference type="CDD" id="cd18795">
    <property type="entry name" value="SF2_C_Ski2"/>
    <property type="match status" value="1"/>
</dbReference>
<dbReference type="SMART" id="SM00490">
    <property type="entry name" value="HELICc"/>
    <property type="match status" value="1"/>
</dbReference>
<accession>A0A9P1MUY4</accession>
<dbReference type="Gene3D" id="1.10.3380.30">
    <property type="match status" value="2"/>
</dbReference>
<dbReference type="GO" id="GO:0070478">
    <property type="term" value="P:nuclear-transcribed mRNA catabolic process, 3'-5' exonucleolytic nonsense-mediated decay"/>
    <property type="evidence" value="ECO:0007669"/>
    <property type="project" value="TreeGrafter"/>
</dbReference>
<keyword evidence="4" id="KW-0067">ATP-binding</keyword>
<evidence type="ECO:0000256" key="2">
    <source>
        <dbReference type="ARBA" id="ARBA00022801"/>
    </source>
</evidence>
<dbReference type="GO" id="GO:0016787">
    <property type="term" value="F:hydrolase activity"/>
    <property type="evidence" value="ECO:0007669"/>
    <property type="project" value="UniProtKB-KW"/>
</dbReference>
<evidence type="ECO:0000256" key="1">
    <source>
        <dbReference type="ARBA" id="ARBA00022741"/>
    </source>
</evidence>
<dbReference type="PROSITE" id="PS51194">
    <property type="entry name" value="HELICASE_CTER"/>
    <property type="match status" value="1"/>
</dbReference>
<sequence length="680" mass="77607">MDLTSEKEKSQVHKFFAQCIERLKGSDKQLPQVLTMRELCLRGFAVHHSGILPILKEVVELLFQQGYVKILFATETFAMGVNMPARCVVFDNIVKHDGTEKRVLNPGEYTQMAGRAGRRGLDTTGTVIVLCKENTVHQPDVLKQLMMGSALELKSKFRVTYSMLLNLLRVEQLKIEDMLKRSYVESSSLRESINLQLDSMSLLNCPICDNSIREFHSALSHFCRNRREIWPKMNREPAINKLLISGRFLIVNNVQNQLENEIVLLLKEMVNGQRRSLQILVAVKNLDTAIQLDQHADKFQKSLTDDEATWQTEESQILATAKYGTCGSRHDSDTTASLWNYRVCEVPVEAIVAVLKKQVKQLASSEIVQDYQRNMIPRFRSEEVSTNTMKILQQLSQVKTAMQNEEVEIYTYAELAANCQNIDLNMEVSFLGAREMELRDREKFGAQHCADFETHLLEHRQRVRVERRAEKLKFDLSSDALLLSEEYQNRLAVLQNLNFVEPNKMVSLKGRIACEIHHQELLITELILDNKFHSRPPAELAALLSTLTCQYNSGKERLKFEEGSVFNEIRDSVTAVMTRLESVAAKHKSQIADVGCEIRFDLMEVVYHWASGMPFSKIMELTDAQEGLIVKCIQRLDEVCKDVRNAGRIVGDPALVEKMEEVSASIRRDIVFAASLYTSV</sequence>
<keyword evidence="3" id="KW-0347">Helicase</keyword>
<dbReference type="GO" id="GO:0055087">
    <property type="term" value="C:Ski complex"/>
    <property type="evidence" value="ECO:0007669"/>
    <property type="project" value="TreeGrafter"/>
</dbReference>
<evidence type="ECO:0000313" key="8">
    <source>
        <dbReference type="Proteomes" id="UP001152747"/>
    </source>
</evidence>
<dbReference type="Gene3D" id="3.40.50.300">
    <property type="entry name" value="P-loop containing nucleotide triphosphate hydrolases"/>
    <property type="match status" value="1"/>
</dbReference>
<evidence type="ECO:0000256" key="4">
    <source>
        <dbReference type="ARBA" id="ARBA00022840"/>
    </source>
</evidence>
<dbReference type="GO" id="GO:0003724">
    <property type="term" value="F:RNA helicase activity"/>
    <property type="evidence" value="ECO:0007669"/>
    <property type="project" value="UniProtKB-EC"/>
</dbReference>
<reference evidence="7" key="1">
    <citation type="submission" date="2022-11" db="EMBL/GenBank/DDBJ databases">
        <authorList>
            <person name="Kikuchi T."/>
        </authorList>
    </citation>
    <scope>NUCLEOTIDE SEQUENCE</scope>
    <source>
        <strain evidence="7">PS1010</strain>
    </source>
</reference>
<keyword evidence="8" id="KW-1185">Reference proteome</keyword>
<comment type="catalytic activity">
    <reaction evidence="5">
        <text>ATP + H2O = ADP + phosphate + H(+)</text>
        <dbReference type="Rhea" id="RHEA:13065"/>
        <dbReference type="ChEBI" id="CHEBI:15377"/>
        <dbReference type="ChEBI" id="CHEBI:15378"/>
        <dbReference type="ChEBI" id="CHEBI:30616"/>
        <dbReference type="ChEBI" id="CHEBI:43474"/>
        <dbReference type="ChEBI" id="CHEBI:456216"/>
        <dbReference type="EC" id="3.6.4.13"/>
    </reaction>
</comment>
<dbReference type="SMART" id="SM01142">
    <property type="entry name" value="DSHCT"/>
    <property type="match status" value="1"/>
</dbReference>
<comment type="caution">
    <text evidence="7">The sequence shown here is derived from an EMBL/GenBank/DDBJ whole genome shotgun (WGS) entry which is preliminary data.</text>
</comment>
<evidence type="ECO:0000259" key="6">
    <source>
        <dbReference type="PROSITE" id="PS51194"/>
    </source>
</evidence>
<dbReference type="Pfam" id="PF08148">
    <property type="entry name" value="DSHCT"/>
    <property type="match status" value="1"/>
</dbReference>
<dbReference type="Pfam" id="PF00271">
    <property type="entry name" value="Helicase_C"/>
    <property type="match status" value="1"/>
</dbReference>
<dbReference type="InterPro" id="IPR012961">
    <property type="entry name" value="Ski2/MTR4_C"/>
</dbReference>
<name>A0A9P1MUY4_9PELO</name>
<keyword evidence="1" id="KW-0547">Nucleotide-binding</keyword>